<name>A0ABQ9HMJ1_9NEOP</name>
<reference evidence="1 2" key="1">
    <citation type="submission" date="2023-02" db="EMBL/GenBank/DDBJ databases">
        <title>LHISI_Scaffold_Assembly.</title>
        <authorList>
            <person name="Stuart O.P."/>
            <person name="Cleave R."/>
            <person name="Magrath M.J.L."/>
            <person name="Mikheyev A.S."/>
        </authorList>
    </citation>
    <scope>NUCLEOTIDE SEQUENCE [LARGE SCALE GENOMIC DNA]</scope>
    <source>
        <strain evidence="1">Daus_M_001</strain>
        <tissue evidence="1">Leg muscle</tissue>
    </source>
</reference>
<evidence type="ECO:0000313" key="2">
    <source>
        <dbReference type="Proteomes" id="UP001159363"/>
    </source>
</evidence>
<sequence>MDSADAASLVENYLIPKYWQEDETKLLSDVTGQSQTVYYVINLGFPFGNYWYRHPVESAAAPVLLIILGCDFLAL</sequence>
<keyword evidence="2" id="KW-1185">Reference proteome</keyword>
<comment type="caution">
    <text evidence="1">The sequence shown here is derived from an EMBL/GenBank/DDBJ whole genome shotgun (WGS) entry which is preliminary data.</text>
</comment>
<dbReference type="EMBL" id="JARBHB010000004">
    <property type="protein sequence ID" value="KAJ8885369.1"/>
    <property type="molecule type" value="Genomic_DNA"/>
</dbReference>
<accession>A0ABQ9HMJ1</accession>
<organism evidence="1 2">
    <name type="scientific">Dryococelus australis</name>
    <dbReference type="NCBI Taxonomy" id="614101"/>
    <lineage>
        <taxon>Eukaryota</taxon>
        <taxon>Metazoa</taxon>
        <taxon>Ecdysozoa</taxon>
        <taxon>Arthropoda</taxon>
        <taxon>Hexapoda</taxon>
        <taxon>Insecta</taxon>
        <taxon>Pterygota</taxon>
        <taxon>Neoptera</taxon>
        <taxon>Polyneoptera</taxon>
        <taxon>Phasmatodea</taxon>
        <taxon>Verophasmatodea</taxon>
        <taxon>Anareolatae</taxon>
        <taxon>Phasmatidae</taxon>
        <taxon>Eurycanthinae</taxon>
        <taxon>Dryococelus</taxon>
    </lineage>
</organism>
<evidence type="ECO:0000313" key="1">
    <source>
        <dbReference type="EMBL" id="KAJ8885369.1"/>
    </source>
</evidence>
<dbReference type="Proteomes" id="UP001159363">
    <property type="component" value="Chromosome X"/>
</dbReference>
<proteinExistence type="predicted"/>
<protein>
    <submittedName>
        <fullName evidence="1">Uncharacterized protein</fullName>
    </submittedName>
</protein>
<gene>
    <name evidence="1" type="ORF">PR048_011566</name>
</gene>